<accession>A0ACC1CXY5</accession>
<proteinExistence type="predicted"/>
<keyword evidence="2" id="KW-1185">Reference proteome</keyword>
<dbReference type="EMBL" id="CM034399">
    <property type="protein sequence ID" value="KAJ0176513.1"/>
    <property type="molecule type" value="Genomic_DNA"/>
</dbReference>
<organism evidence="1 2">
    <name type="scientific">Dendrolimus kikuchii</name>
    <dbReference type="NCBI Taxonomy" id="765133"/>
    <lineage>
        <taxon>Eukaryota</taxon>
        <taxon>Metazoa</taxon>
        <taxon>Ecdysozoa</taxon>
        <taxon>Arthropoda</taxon>
        <taxon>Hexapoda</taxon>
        <taxon>Insecta</taxon>
        <taxon>Pterygota</taxon>
        <taxon>Neoptera</taxon>
        <taxon>Endopterygota</taxon>
        <taxon>Lepidoptera</taxon>
        <taxon>Glossata</taxon>
        <taxon>Ditrysia</taxon>
        <taxon>Bombycoidea</taxon>
        <taxon>Lasiocampidae</taxon>
        <taxon>Dendrolimus</taxon>
    </lineage>
</organism>
<comment type="caution">
    <text evidence="1">The sequence shown here is derived from an EMBL/GenBank/DDBJ whole genome shotgun (WGS) entry which is preliminary data.</text>
</comment>
<evidence type="ECO:0000313" key="1">
    <source>
        <dbReference type="EMBL" id="KAJ0176513.1"/>
    </source>
</evidence>
<gene>
    <name evidence="1" type="ORF">K1T71_007692</name>
</gene>
<sequence>MCYFCHCFGWTLDLIQRAITFALACCLGLAVCFGLAMAVVAGIAYGYNYCMAEFITFTRSDVTVFMRRGQFPEKPHDTLLRNSRRSDDSIDYFSQNISTDYDEMTDNNKTNNKPLSDFWMKNQETKNYAEKLTKYSLIHKTQESRPVQPATFGYYVLTSPSPRIISVIPHLMQPTTLLQSGSSQILMREFQPDDISQVQTYNTIRSVEIADATLPRSRNTMPQIPMRHWGTSEGLVIADYPLDEQDDDSIIYKPV</sequence>
<name>A0ACC1CXY5_9NEOP</name>
<protein>
    <submittedName>
        <fullName evidence="1">Uncharacterized protein</fullName>
    </submittedName>
</protein>
<dbReference type="Proteomes" id="UP000824533">
    <property type="component" value="Linkage Group LG13"/>
</dbReference>
<reference evidence="1 2" key="1">
    <citation type="journal article" date="2021" name="Front. Genet.">
        <title>Chromosome-Level Genome Assembly Reveals Significant Gene Expansion in the Toll and IMD Signaling Pathways of Dendrolimus kikuchii.</title>
        <authorList>
            <person name="Zhou J."/>
            <person name="Wu P."/>
            <person name="Xiong Z."/>
            <person name="Liu N."/>
            <person name="Zhao N."/>
            <person name="Ji M."/>
            <person name="Qiu Y."/>
            <person name="Yang B."/>
        </authorList>
    </citation>
    <scope>NUCLEOTIDE SEQUENCE [LARGE SCALE GENOMIC DNA]</scope>
    <source>
        <strain evidence="1">Ann1</strain>
    </source>
</reference>
<evidence type="ECO:0000313" key="2">
    <source>
        <dbReference type="Proteomes" id="UP000824533"/>
    </source>
</evidence>